<dbReference type="Gene3D" id="3.40.50.2300">
    <property type="match status" value="2"/>
</dbReference>
<dbReference type="Pfam" id="PF13407">
    <property type="entry name" value="Peripla_BP_4"/>
    <property type="match status" value="1"/>
</dbReference>
<protein>
    <submittedName>
        <fullName evidence="3">Sugar ABC transporter substrate-binding protein</fullName>
    </submittedName>
</protein>
<feature type="signal peptide" evidence="1">
    <location>
        <begin position="1"/>
        <end position="24"/>
    </location>
</feature>
<reference evidence="3 4" key="1">
    <citation type="submission" date="2018-07" db="EMBL/GenBank/DDBJ databases">
        <authorList>
            <person name="Zhang Y."/>
            <person name="Wang L."/>
            <person name="Ma S."/>
        </authorList>
    </citation>
    <scope>NUCLEOTIDE SEQUENCE [LARGE SCALE GENOMIC DNA]</scope>
    <source>
        <strain evidence="3 4">4-2</strain>
    </source>
</reference>
<dbReference type="InterPro" id="IPR025997">
    <property type="entry name" value="SBP_2_dom"/>
</dbReference>
<evidence type="ECO:0000259" key="2">
    <source>
        <dbReference type="Pfam" id="PF13407"/>
    </source>
</evidence>
<dbReference type="AlphaFoldDB" id="A0A3M0M979"/>
<dbReference type="Proteomes" id="UP000273516">
    <property type="component" value="Unassembled WGS sequence"/>
</dbReference>
<evidence type="ECO:0000313" key="4">
    <source>
        <dbReference type="Proteomes" id="UP000273516"/>
    </source>
</evidence>
<evidence type="ECO:0000256" key="1">
    <source>
        <dbReference type="SAM" id="SignalP"/>
    </source>
</evidence>
<organism evidence="3 4">
    <name type="scientific">Paracoccus alkanivorans</name>
    <dbReference type="NCBI Taxonomy" id="2116655"/>
    <lineage>
        <taxon>Bacteria</taxon>
        <taxon>Pseudomonadati</taxon>
        <taxon>Pseudomonadota</taxon>
        <taxon>Alphaproteobacteria</taxon>
        <taxon>Rhodobacterales</taxon>
        <taxon>Paracoccaceae</taxon>
        <taxon>Paracoccus</taxon>
    </lineage>
</organism>
<evidence type="ECO:0000313" key="3">
    <source>
        <dbReference type="EMBL" id="RMC33793.1"/>
    </source>
</evidence>
<dbReference type="OrthoDB" id="9342512at2"/>
<proteinExistence type="predicted"/>
<dbReference type="InterPro" id="IPR028082">
    <property type="entry name" value="Peripla_BP_I"/>
</dbReference>
<name>A0A3M0M979_9RHOB</name>
<accession>A0A3M0M979</accession>
<dbReference type="SUPFAM" id="SSF53822">
    <property type="entry name" value="Periplasmic binding protein-like I"/>
    <property type="match status" value="1"/>
</dbReference>
<sequence>MRKNAIGFVLAAVLAAGTMSMARAENSAAEARAFIEGLAASAAEWDGPTTGPASVPDKLVVALADDLTNGGVLGVARGLEEAAEAIGWQIKIIEAGGTVSGRSSSFGQALALRPDGIFILGYNPTEQKAQLEQVERAGLPMIAWHSLSENGPSEEDGFFVNVTTDARDVAKAAAYWAYLDAQEKPGVIIFTDSTFEIAVNKADWMKETIESLGGEVLEYVDTPIAETSTRMPQLTTTLLQRHGAKWTHSLAINDLYFDFMRPSLAAAGIPGDGMPRAVAAGDGSEAAYQRIRSREYQAVTVAEPLNLQGWQMIDEMNRAFAKEEWSGYQSPLHVVTHENVERDGGAENRFDPDNGYREAYRAIWSKD</sequence>
<dbReference type="EMBL" id="QOKZ01000006">
    <property type="protein sequence ID" value="RMC33793.1"/>
    <property type="molecule type" value="Genomic_DNA"/>
</dbReference>
<keyword evidence="1" id="KW-0732">Signal</keyword>
<feature type="domain" description="Periplasmic binding protein" evidence="2">
    <location>
        <begin position="75"/>
        <end position="321"/>
    </location>
</feature>
<comment type="caution">
    <text evidence="3">The sequence shown here is derived from an EMBL/GenBank/DDBJ whole genome shotgun (WGS) entry which is preliminary data.</text>
</comment>
<dbReference type="RefSeq" id="WP_122113347.1">
    <property type="nucleotide sequence ID" value="NZ_QOKZ01000006.1"/>
</dbReference>
<keyword evidence="4" id="KW-1185">Reference proteome</keyword>
<gene>
    <name evidence="3" type="ORF">C9E81_15980</name>
</gene>
<feature type="chain" id="PRO_5017986763" evidence="1">
    <location>
        <begin position="25"/>
        <end position="367"/>
    </location>
</feature>